<dbReference type="AlphaFoldDB" id="A0AAW9QWK5"/>
<dbReference type="GO" id="GO:0016798">
    <property type="term" value="F:hydrolase activity, acting on glycosyl bonds"/>
    <property type="evidence" value="ECO:0007669"/>
    <property type="project" value="UniProtKB-KW"/>
</dbReference>
<dbReference type="InterPro" id="IPR018711">
    <property type="entry name" value="NAGPA"/>
</dbReference>
<dbReference type="RefSeq" id="WP_332864593.1">
    <property type="nucleotide sequence ID" value="NZ_JBAFSM010000012.1"/>
</dbReference>
<organism evidence="2 3">
    <name type="scientific">Pannus brasiliensis CCIBt3594</name>
    <dbReference type="NCBI Taxonomy" id="1427578"/>
    <lineage>
        <taxon>Bacteria</taxon>
        <taxon>Bacillati</taxon>
        <taxon>Cyanobacteriota</taxon>
        <taxon>Cyanophyceae</taxon>
        <taxon>Oscillatoriophycideae</taxon>
        <taxon>Chroococcales</taxon>
        <taxon>Microcystaceae</taxon>
        <taxon>Pannus</taxon>
    </lineage>
</organism>
<dbReference type="Proteomes" id="UP001328733">
    <property type="component" value="Unassembled WGS sequence"/>
</dbReference>
<dbReference type="Pfam" id="PF09992">
    <property type="entry name" value="NAGPA"/>
    <property type="match status" value="1"/>
</dbReference>
<dbReference type="PANTHER" id="PTHR40446">
    <property type="entry name" value="N-ACETYLGLUCOSAMINE-1-PHOSPHODIESTER ALPHA-N-ACETYLGLUCOSAMINIDASE"/>
    <property type="match status" value="1"/>
</dbReference>
<name>A0AAW9QWK5_9CHRO</name>
<feature type="domain" description="Phosphodiester glycosidase" evidence="1">
    <location>
        <begin position="434"/>
        <end position="584"/>
    </location>
</feature>
<reference evidence="2 3" key="1">
    <citation type="submission" date="2024-01" db="EMBL/GenBank/DDBJ databases">
        <title>Genomic insights into the taxonomy and metabolism of the cyanobacterium Pannus brasiliensis CCIBt3594.</title>
        <authorList>
            <person name="Machado M."/>
            <person name="Botero N.B."/>
            <person name="Andreote A.P.D."/>
            <person name="Feitosa A.M.T."/>
            <person name="Popin R."/>
            <person name="Sivonen K."/>
            <person name="Fiore M.F."/>
        </authorList>
    </citation>
    <scope>NUCLEOTIDE SEQUENCE [LARGE SCALE GENOMIC DNA]</scope>
    <source>
        <strain evidence="2 3">CCIBt3594</strain>
    </source>
</reference>
<dbReference type="PANTHER" id="PTHR40446:SF2">
    <property type="entry name" value="N-ACETYLGLUCOSAMINE-1-PHOSPHODIESTER ALPHA-N-ACETYLGLUCOSAMINIDASE"/>
    <property type="match status" value="1"/>
</dbReference>
<evidence type="ECO:0000259" key="1">
    <source>
        <dbReference type="Pfam" id="PF09992"/>
    </source>
</evidence>
<keyword evidence="2" id="KW-0378">Hydrolase</keyword>
<comment type="caution">
    <text evidence="2">The sequence shown here is derived from an EMBL/GenBank/DDBJ whole genome shotgun (WGS) entry which is preliminary data.</text>
</comment>
<keyword evidence="3" id="KW-1185">Reference proteome</keyword>
<keyword evidence="2" id="KW-0326">Glycosidase</keyword>
<evidence type="ECO:0000313" key="2">
    <source>
        <dbReference type="EMBL" id="MEG3437114.1"/>
    </source>
</evidence>
<sequence length="589" mass="64302">MLPIFFHFPAVPLQIPPALVISANTDLVQQGKTINLNGRQFPIPWSQWKEGDRTRIGLGDTGARRLFGMDFISTNNPKNQPINWFSSQNLPTRFIAPYRYLDVTDLLQQAGAEIVVAGDTLTINSQRPRVQDLTVENYGAVQRFIIQLDRPTFWQASLAKNEGVITVEGSAEDSLLARFQPVAVSATGRSVDEDDLGSGGNSTSTRVIALENAGTSTKLRLNIPTGYGLQISSVSNPNRIVIDARPDAMDEKRIVWQEGLIWNQKYIQLQNEWFPVTWLEIDPKNPNISLKPIAANPNASNGTSPVVTISSVNSAVAAINGGFFNRNNKLPLGAIRVAGKWLSGPILDRGAIAWDDRGNFLFGRLRLQETLIANNQRFPLSHLNSGYIQSGISRYTREWGTTYTPLTDAETIFVIERDRITARYDKVFPKDNFPIPENGYLVIARKTDLPLAIDTPIQLDSVTSPANFANYPHIIAAGPLLLDNGSIVLDGTIENFSKAFQDQKASRSAIARTGDGKILLVATHNRVGGRGATLAEFARILRQMGAVSALNLDGGSSTSIALGGQVIDRDPVTAANVHNGIGIFVSPSP</sequence>
<dbReference type="EMBL" id="JBAFSM010000012">
    <property type="protein sequence ID" value="MEG3437114.1"/>
    <property type="molecule type" value="Genomic_DNA"/>
</dbReference>
<proteinExistence type="predicted"/>
<accession>A0AAW9QWK5</accession>
<evidence type="ECO:0000313" key="3">
    <source>
        <dbReference type="Proteomes" id="UP001328733"/>
    </source>
</evidence>
<protein>
    <submittedName>
        <fullName evidence="2">Phosphodiester glycosidase family protein</fullName>
    </submittedName>
</protein>
<gene>
    <name evidence="2" type="ORF">V0288_08290</name>
</gene>